<reference evidence="1" key="1">
    <citation type="submission" date="2021-03" db="EMBL/GenBank/DDBJ databases">
        <title>Evolutionary priming and transition to the ectomycorrhizal habit in an iconic lineage of mushroom-forming fungi: is preadaptation a requirement?</title>
        <authorList>
            <consortium name="DOE Joint Genome Institute"/>
            <person name="Looney B.P."/>
            <person name="Miyauchi S."/>
            <person name="Morin E."/>
            <person name="Drula E."/>
            <person name="Courty P.E."/>
            <person name="Chicoki N."/>
            <person name="Fauchery L."/>
            <person name="Kohler A."/>
            <person name="Kuo A."/>
            <person name="LaButti K."/>
            <person name="Pangilinan J."/>
            <person name="Lipzen A."/>
            <person name="Riley R."/>
            <person name="Andreopoulos W."/>
            <person name="He G."/>
            <person name="Johnson J."/>
            <person name="Barry K.W."/>
            <person name="Grigoriev I.V."/>
            <person name="Nagy L."/>
            <person name="Hibbett D."/>
            <person name="Henrissat B."/>
            <person name="Matheny P.B."/>
            <person name="Labbe J."/>
            <person name="Martin A.F."/>
        </authorList>
    </citation>
    <scope>NUCLEOTIDE SEQUENCE</scope>
    <source>
        <strain evidence="1">BPL698</strain>
    </source>
</reference>
<dbReference type="Proteomes" id="UP001207468">
    <property type="component" value="Unassembled WGS sequence"/>
</dbReference>
<accession>A0ACC0U1Q0</accession>
<dbReference type="EMBL" id="JAGFNK010000233">
    <property type="protein sequence ID" value="KAI9456628.1"/>
    <property type="molecule type" value="Genomic_DNA"/>
</dbReference>
<comment type="caution">
    <text evidence="1">The sequence shown here is derived from an EMBL/GenBank/DDBJ whole genome shotgun (WGS) entry which is preliminary data.</text>
</comment>
<proteinExistence type="predicted"/>
<organism evidence="1 2">
    <name type="scientific">Russula earlei</name>
    <dbReference type="NCBI Taxonomy" id="71964"/>
    <lineage>
        <taxon>Eukaryota</taxon>
        <taxon>Fungi</taxon>
        <taxon>Dikarya</taxon>
        <taxon>Basidiomycota</taxon>
        <taxon>Agaricomycotina</taxon>
        <taxon>Agaricomycetes</taxon>
        <taxon>Russulales</taxon>
        <taxon>Russulaceae</taxon>
        <taxon>Russula</taxon>
    </lineage>
</organism>
<gene>
    <name evidence="1" type="ORF">F5148DRAFT_367876</name>
</gene>
<evidence type="ECO:0000313" key="2">
    <source>
        <dbReference type="Proteomes" id="UP001207468"/>
    </source>
</evidence>
<evidence type="ECO:0000313" key="1">
    <source>
        <dbReference type="EMBL" id="KAI9456628.1"/>
    </source>
</evidence>
<sequence length="222" mass="25033">MVSPRACHVLYTGACPRGCWRCCRAGAVAVPVIPTRRNLTPARNAGVRASMASKPMARASAHLRVVERTVPQGRRLFPRRPRTEEHVALCVCRARKRGEVRDREVRNWSRMAQWRGEAARVGPSVCSPSLTHHGVRFVLSVPFRSRPSFKWRRTLPISPPTLPNAHRPRQRRPHPHVYRISSRSCPDAVRTLHACCTLSSHASKVRVTASCVVIPQIRSTRE</sequence>
<name>A0ACC0U1Q0_9AGAM</name>
<keyword evidence="2" id="KW-1185">Reference proteome</keyword>
<protein>
    <submittedName>
        <fullName evidence="1">Uncharacterized protein</fullName>
    </submittedName>
</protein>